<keyword evidence="2" id="KW-1185">Reference proteome</keyword>
<dbReference type="Proteomes" id="UP000326396">
    <property type="component" value="Linkage Group LG11"/>
</dbReference>
<protein>
    <submittedName>
        <fullName evidence="1">Uncharacterized protein</fullName>
    </submittedName>
</protein>
<gene>
    <name evidence="1" type="ORF">E3N88_07354</name>
</gene>
<sequence length="145" mass="17114">MLDQLLLLLDLPFSQVDGVGGLLFASFKLQALDSSNLSSPRCFNGFQELQWRFSRRRDEEMQEHRPTRSTEARRTARVQRLGGFSSSSARIARSEAPGQAYRLDPRSGPIWPIFILWPILRVFLDYDRRFETYEHHFIYFRFPRT</sequence>
<comment type="caution">
    <text evidence="1">The sequence shown here is derived from an EMBL/GenBank/DDBJ whole genome shotgun (WGS) entry which is preliminary data.</text>
</comment>
<proteinExistence type="predicted"/>
<dbReference type="EMBL" id="SZYD01000003">
    <property type="protein sequence ID" value="KAD6796458.1"/>
    <property type="molecule type" value="Genomic_DNA"/>
</dbReference>
<accession>A0A5N6PRD8</accession>
<name>A0A5N6PRD8_9ASTR</name>
<evidence type="ECO:0000313" key="1">
    <source>
        <dbReference type="EMBL" id="KAD6796458.1"/>
    </source>
</evidence>
<reference evidence="1 2" key="1">
    <citation type="submission" date="2019-05" db="EMBL/GenBank/DDBJ databases">
        <title>Mikania micrantha, genome provides insights into the molecular mechanism of rapid growth.</title>
        <authorList>
            <person name="Liu B."/>
        </authorList>
    </citation>
    <scope>NUCLEOTIDE SEQUENCE [LARGE SCALE GENOMIC DNA]</scope>
    <source>
        <strain evidence="1">NLD-2019</strain>
        <tissue evidence="1">Leaf</tissue>
    </source>
</reference>
<evidence type="ECO:0000313" key="2">
    <source>
        <dbReference type="Proteomes" id="UP000326396"/>
    </source>
</evidence>
<dbReference type="AlphaFoldDB" id="A0A5N6PRD8"/>
<organism evidence="1 2">
    <name type="scientific">Mikania micrantha</name>
    <name type="common">bitter vine</name>
    <dbReference type="NCBI Taxonomy" id="192012"/>
    <lineage>
        <taxon>Eukaryota</taxon>
        <taxon>Viridiplantae</taxon>
        <taxon>Streptophyta</taxon>
        <taxon>Embryophyta</taxon>
        <taxon>Tracheophyta</taxon>
        <taxon>Spermatophyta</taxon>
        <taxon>Magnoliopsida</taxon>
        <taxon>eudicotyledons</taxon>
        <taxon>Gunneridae</taxon>
        <taxon>Pentapetalae</taxon>
        <taxon>asterids</taxon>
        <taxon>campanulids</taxon>
        <taxon>Asterales</taxon>
        <taxon>Asteraceae</taxon>
        <taxon>Asteroideae</taxon>
        <taxon>Heliantheae alliance</taxon>
        <taxon>Eupatorieae</taxon>
        <taxon>Mikania</taxon>
    </lineage>
</organism>